<comment type="caution">
    <text evidence="4">The sequence shown here is derived from an EMBL/GenBank/DDBJ whole genome shotgun (WGS) entry which is preliminary data.</text>
</comment>
<dbReference type="Gene3D" id="2.170.150.10">
    <property type="entry name" value="Metal Binding Protein, Guanine Nucleotide Exchange Factor, Chain A"/>
    <property type="match status" value="1"/>
</dbReference>
<dbReference type="SUPFAM" id="SSF51316">
    <property type="entry name" value="Mss4-like"/>
    <property type="match status" value="1"/>
</dbReference>
<dbReference type="InterPro" id="IPR011323">
    <property type="entry name" value="Mss4/transl-control_tumour"/>
</dbReference>
<dbReference type="Pfam" id="PF04421">
    <property type="entry name" value="Mss4"/>
    <property type="match status" value="1"/>
</dbReference>
<keyword evidence="2" id="KW-0344">Guanine-nucleotide releasing factor</keyword>
<protein>
    <recommendedName>
        <fullName evidence="6">Mss4-like protein</fullName>
    </recommendedName>
</protein>
<reference evidence="4 5" key="1">
    <citation type="submission" date="2023-04" db="EMBL/GenBank/DDBJ databases">
        <title>Genome of Basidiobolus ranarum AG-B5.</title>
        <authorList>
            <person name="Stajich J.E."/>
            <person name="Carter-House D."/>
            <person name="Gryganskyi A."/>
        </authorList>
    </citation>
    <scope>NUCLEOTIDE SEQUENCE [LARGE SCALE GENOMIC DNA]</scope>
    <source>
        <strain evidence="4 5">AG-B5</strain>
    </source>
</reference>
<keyword evidence="5" id="KW-1185">Reference proteome</keyword>
<dbReference type="Proteomes" id="UP001479436">
    <property type="component" value="Unassembled WGS sequence"/>
</dbReference>
<name>A0ABR2WTE0_9FUNG</name>
<keyword evidence="3" id="KW-0653">Protein transport</keyword>
<dbReference type="PANTHER" id="PTHR13276:SF0">
    <property type="entry name" value="GUANINE NUCLEOTIDE EXCHANGE FACTOR MSS4"/>
    <property type="match status" value="1"/>
</dbReference>
<dbReference type="InterPro" id="IPR011057">
    <property type="entry name" value="Mss4-like_sf"/>
</dbReference>
<dbReference type="PANTHER" id="PTHR13276">
    <property type="entry name" value="GUANINE NUCLEOTIDE EXCHANGE FACTOR MSS4"/>
    <property type="match status" value="1"/>
</dbReference>
<gene>
    <name evidence="4" type="ORF">K7432_007402</name>
</gene>
<evidence type="ECO:0008006" key="6">
    <source>
        <dbReference type="Google" id="ProtNLM"/>
    </source>
</evidence>
<keyword evidence="1" id="KW-0813">Transport</keyword>
<dbReference type="EMBL" id="JASJQH010000364">
    <property type="protein sequence ID" value="KAK9764805.1"/>
    <property type="molecule type" value="Genomic_DNA"/>
</dbReference>
<dbReference type="InterPro" id="IPR007515">
    <property type="entry name" value="Mss4"/>
</dbReference>
<dbReference type="PROSITE" id="PS51796">
    <property type="entry name" value="MSS4"/>
    <property type="match status" value="1"/>
</dbReference>
<proteinExistence type="predicted"/>
<evidence type="ECO:0000256" key="1">
    <source>
        <dbReference type="ARBA" id="ARBA00022448"/>
    </source>
</evidence>
<evidence type="ECO:0000313" key="4">
    <source>
        <dbReference type="EMBL" id="KAK9764805.1"/>
    </source>
</evidence>
<evidence type="ECO:0000313" key="5">
    <source>
        <dbReference type="Proteomes" id="UP001479436"/>
    </source>
</evidence>
<accession>A0ABR2WTE0</accession>
<evidence type="ECO:0000256" key="2">
    <source>
        <dbReference type="ARBA" id="ARBA00022658"/>
    </source>
</evidence>
<sequence length="143" mass="16203">MTRKNPGIPLSEIDALSSIVTEEGCNAYDLYCPLEDCRCLILRKGVGKLVDAESELPELPDLPRLLNSTQERKEVSSEFQNKYWSLSDMMSFENVGFSRTLSNTGVKYLICADCDVGPLGYHKSLQQPKDFRLAIERVCYKEK</sequence>
<organism evidence="4 5">
    <name type="scientific">Basidiobolus ranarum</name>
    <dbReference type="NCBI Taxonomy" id="34480"/>
    <lineage>
        <taxon>Eukaryota</taxon>
        <taxon>Fungi</taxon>
        <taxon>Fungi incertae sedis</taxon>
        <taxon>Zoopagomycota</taxon>
        <taxon>Entomophthoromycotina</taxon>
        <taxon>Basidiobolomycetes</taxon>
        <taxon>Basidiobolales</taxon>
        <taxon>Basidiobolaceae</taxon>
        <taxon>Basidiobolus</taxon>
    </lineage>
</organism>
<evidence type="ECO:0000256" key="3">
    <source>
        <dbReference type="ARBA" id="ARBA00022927"/>
    </source>
</evidence>